<protein>
    <recommendedName>
        <fullName evidence="7">Rhodopsin domain-containing protein</fullName>
    </recommendedName>
</protein>
<dbReference type="EMBL" id="JAHLJV010000035">
    <property type="protein sequence ID" value="KAK1589935.1"/>
    <property type="molecule type" value="Genomic_DNA"/>
</dbReference>
<keyword evidence="4 6" id="KW-0472">Membrane</keyword>
<feature type="domain" description="Rhodopsin" evidence="7">
    <location>
        <begin position="36"/>
        <end position="271"/>
    </location>
</feature>
<keyword evidence="2 6" id="KW-0812">Transmembrane</keyword>
<reference evidence="8" key="1">
    <citation type="submission" date="2021-06" db="EMBL/GenBank/DDBJ databases">
        <title>Comparative genomics, transcriptomics and evolutionary studies reveal genomic signatures of adaptation to plant cell wall in hemibiotrophic fungi.</title>
        <authorList>
            <consortium name="DOE Joint Genome Institute"/>
            <person name="Baroncelli R."/>
            <person name="Diaz J.F."/>
            <person name="Benocci T."/>
            <person name="Peng M."/>
            <person name="Battaglia E."/>
            <person name="Haridas S."/>
            <person name="Andreopoulos W."/>
            <person name="Labutti K."/>
            <person name="Pangilinan J."/>
            <person name="Floch G.L."/>
            <person name="Makela M.R."/>
            <person name="Henrissat B."/>
            <person name="Grigoriev I.V."/>
            <person name="Crouch J.A."/>
            <person name="De Vries R.P."/>
            <person name="Sukno S.A."/>
            <person name="Thon M.R."/>
        </authorList>
    </citation>
    <scope>NUCLEOTIDE SEQUENCE</scope>
    <source>
        <strain evidence="8">CBS 125086</strain>
    </source>
</reference>
<feature type="transmembrane region" description="Helical" evidence="6">
    <location>
        <begin position="18"/>
        <end position="40"/>
    </location>
</feature>
<dbReference type="RefSeq" id="XP_060413468.1">
    <property type="nucleotide sequence ID" value="XM_060562534.1"/>
</dbReference>
<keyword evidence="3 6" id="KW-1133">Transmembrane helix</keyword>
<dbReference type="InterPro" id="IPR049326">
    <property type="entry name" value="Rhodopsin_dom_fungi"/>
</dbReference>
<sequence length="402" mass="43056">MAANATASKIRTETNGPYVTGIAIGFAIASAAIFSLRLYTRLFLLKTAGKDDWTICISMACAVVVTVSTCLEVKYGMGRHAENVSAAETHEQLKHLLITILNYNVGMNVAKLSFLLQYRRIFVDRVVRRVCAWAMVYVAAWACVQATLLGLGCLPISFIVPSTAGFCLDTLPIWYFSSSMSLATDLAIFCIPLRSVLQLQLPRKQKVMLFGIFCLGFGVCIISLYRMFTLRTAVTSDDPPWENIGAAIWSVIELNTSIIAASLPTIRPLLAKWLPRAGLSSARNESGDYHSGISHVGVGGKFRELSNARRGDEFDTDAGAGASTDELVLKDLGGLISGTGGGLGYPVGGPSVSTRAVAHPMQGSGHGGGQAAGVGRHNIVVTTETSIKEIGREGTHSWTYSK</sequence>
<evidence type="ECO:0000313" key="8">
    <source>
        <dbReference type="EMBL" id="KAK1589935.1"/>
    </source>
</evidence>
<proteinExistence type="inferred from homology"/>
<evidence type="ECO:0000259" key="7">
    <source>
        <dbReference type="Pfam" id="PF20684"/>
    </source>
</evidence>
<name>A0AAD8V2K6_9PEZI</name>
<dbReference type="PANTHER" id="PTHR33048">
    <property type="entry name" value="PTH11-LIKE INTEGRAL MEMBRANE PROTEIN (AFU_ORTHOLOGUE AFUA_5G11245)"/>
    <property type="match status" value="1"/>
</dbReference>
<evidence type="ECO:0000256" key="3">
    <source>
        <dbReference type="ARBA" id="ARBA00022989"/>
    </source>
</evidence>
<evidence type="ECO:0000256" key="1">
    <source>
        <dbReference type="ARBA" id="ARBA00004141"/>
    </source>
</evidence>
<dbReference type="PANTHER" id="PTHR33048:SF47">
    <property type="entry name" value="INTEGRAL MEMBRANE PROTEIN-RELATED"/>
    <property type="match status" value="1"/>
</dbReference>
<feature type="transmembrane region" description="Helical" evidence="6">
    <location>
        <begin position="246"/>
        <end position="266"/>
    </location>
</feature>
<feature type="transmembrane region" description="Helical" evidence="6">
    <location>
        <begin position="130"/>
        <end position="160"/>
    </location>
</feature>
<dbReference type="Proteomes" id="UP001230504">
    <property type="component" value="Unassembled WGS sequence"/>
</dbReference>
<evidence type="ECO:0000256" key="4">
    <source>
        <dbReference type="ARBA" id="ARBA00023136"/>
    </source>
</evidence>
<dbReference type="Pfam" id="PF20684">
    <property type="entry name" value="Fung_rhodopsin"/>
    <property type="match status" value="1"/>
</dbReference>
<comment type="subcellular location">
    <subcellularLocation>
        <location evidence="1">Membrane</location>
        <topology evidence="1">Multi-pass membrane protein</topology>
    </subcellularLocation>
</comment>
<feature type="transmembrane region" description="Helical" evidence="6">
    <location>
        <begin position="207"/>
        <end position="226"/>
    </location>
</feature>
<organism evidence="8 9">
    <name type="scientific">Colletotrichum navitas</name>
    <dbReference type="NCBI Taxonomy" id="681940"/>
    <lineage>
        <taxon>Eukaryota</taxon>
        <taxon>Fungi</taxon>
        <taxon>Dikarya</taxon>
        <taxon>Ascomycota</taxon>
        <taxon>Pezizomycotina</taxon>
        <taxon>Sordariomycetes</taxon>
        <taxon>Hypocreomycetidae</taxon>
        <taxon>Glomerellales</taxon>
        <taxon>Glomerellaceae</taxon>
        <taxon>Colletotrichum</taxon>
        <taxon>Colletotrichum graminicola species complex</taxon>
    </lineage>
</organism>
<evidence type="ECO:0000256" key="2">
    <source>
        <dbReference type="ARBA" id="ARBA00022692"/>
    </source>
</evidence>
<dbReference type="GeneID" id="85446774"/>
<evidence type="ECO:0000256" key="6">
    <source>
        <dbReference type="SAM" id="Phobius"/>
    </source>
</evidence>
<accession>A0AAD8V2K6</accession>
<keyword evidence="9" id="KW-1185">Reference proteome</keyword>
<dbReference type="AlphaFoldDB" id="A0AAD8V2K6"/>
<dbReference type="GO" id="GO:0016020">
    <property type="term" value="C:membrane"/>
    <property type="evidence" value="ECO:0007669"/>
    <property type="project" value="UniProtKB-SubCell"/>
</dbReference>
<comment type="similarity">
    <text evidence="5">Belongs to the SAT4 family.</text>
</comment>
<dbReference type="InterPro" id="IPR052337">
    <property type="entry name" value="SAT4-like"/>
</dbReference>
<comment type="caution">
    <text evidence="8">The sequence shown here is derived from an EMBL/GenBank/DDBJ whole genome shotgun (WGS) entry which is preliminary data.</text>
</comment>
<evidence type="ECO:0000256" key="5">
    <source>
        <dbReference type="ARBA" id="ARBA00038359"/>
    </source>
</evidence>
<feature type="transmembrane region" description="Helical" evidence="6">
    <location>
        <begin position="52"/>
        <end position="75"/>
    </location>
</feature>
<evidence type="ECO:0000313" key="9">
    <source>
        <dbReference type="Proteomes" id="UP001230504"/>
    </source>
</evidence>
<feature type="transmembrane region" description="Helical" evidence="6">
    <location>
        <begin position="172"/>
        <end position="195"/>
    </location>
</feature>
<gene>
    <name evidence="8" type="ORF">LY79DRAFT_650259</name>
</gene>